<evidence type="ECO:0000259" key="6">
    <source>
        <dbReference type="PROSITE" id="PS51192"/>
    </source>
</evidence>
<dbReference type="Gene3D" id="3.40.50.300">
    <property type="entry name" value="P-loop containing nucleotide triphosphate hydrolases"/>
    <property type="match status" value="2"/>
</dbReference>
<comment type="caution">
    <text evidence="8">The sequence shown here is derived from an EMBL/GenBank/DDBJ whole genome shotgun (WGS) entry which is preliminary data.</text>
</comment>
<dbReference type="InterPro" id="IPR014001">
    <property type="entry name" value="Helicase_ATP-bd"/>
</dbReference>
<dbReference type="SMART" id="SM00490">
    <property type="entry name" value="HELICc"/>
    <property type="match status" value="1"/>
</dbReference>
<feature type="region of interest" description="Disordered" evidence="5">
    <location>
        <begin position="820"/>
        <end position="840"/>
    </location>
</feature>
<dbReference type="FunFam" id="3.40.50.300:FF:002125">
    <property type="entry name" value="ATP-dependent helicase HrpB"/>
    <property type="match status" value="1"/>
</dbReference>
<dbReference type="InterPro" id="IPR001650">
    <property type="entry name" value="Helicase_C-like"/>
</dbReference>
<feature type="domain" description="Helicase ATP-binding" evidence="6">
    <location>
        <begin position="33"/>
        <end position="197"/>
    </location>
</feature>
<dbReference type="EMBL" id="AOGX02000047">
    <property type="protein sequence ID" value="EOQ87095.1"/>
    <property type="molecule type" value="Genomic_DNA"/>
</dbReference>
<dbReference type="InterPro" id="IPR010225">
    <property type="entry name" value="HrpB"/>
</dbReference>
<dbReference type="CDD" id="cd18791">
    <property type="entry name" value="SF2_C_RHA"/>
    <property type="match status" value="1"/>
</dbReference>
<sequence length="840" mass="95361">MHFLQGTKSIFLSPIVNSNESKFPVLTALQAISESIHQFPITILDAPPGSGKTTALPMELLKKGLGNGKKICILEPRRIAAKNAAKRISESLGEEVGQTVGYRVRFDSKASSETKIEFVTDGILTKYLLSDPELSDYGLLIFDEFHERRLESDLCFALAKKSQEIFRNDLKILIMSATLEGQNFSKLGIHNPTIEVVTETFPLEIFYMGESNLNSQKRLQDLVPKAVEQTSGDILVFLSGKKEILDLKMALESNPICQNHSSIFPLFGDMSLRDQEKVFLPLKDGKKKIVLSTNIAESSVTIPGVRVVFDTGFFKHSVFDPESGIQHLVKDRISLSSAKQRAGRAAREGKGIVYRLWSKEEETSFYDRTKPEILEGDLDRLVLEVKSFGEDIDSLPFLDPPNKGSLLLSMERLKRLGCLDTNLNLTSLGKEALLYPLPIRLGRILSVLPKSMEPFVENIFSILGKESSGREAKEFPLRNSSNQTLTNPELKQIYKQIFGIFQGKKEGISNIEKSQSQSPEFYLCQGYPDRIAKRKADGNDYKLSNGKIGVLSTNLLNLPEYLIAIDTISFGQSIFITQYLPISLETIKESLSNQLETLQFPEIRTTQKGESNLVVLEERRLGELTLESKELKNPDPIALQNALEKYLLSLDWESEWKRKEELQSLYERVRFLVQNQILEVKVSFEELKKSAKEWLFPFINWETNKISLDRIPYWEAFKAYLGYENESILNKEAPTSIHVPSGSKISIQYSGNEPELHVKLQELFGLKQLPKLANGKINILIHLLSPARRPVQITKDLESFWNFGYHEVKKELKGRYPKHPWPDKPWEAVPTKHLNHNKRS</sequence>
<dbReference type="Pfam" id="PF08482">
    <property type="entry name" value="HrpB_C"/>
    <property type="match status" value="1"/>
</dbReference>
<evidence type="ECO:0000259" key="7">
    <source>
        <dbReference type="PROSITE" id="PS51194"/>
    </source>
</evidence>
<keyword evidence="3 8" id="KW-0347">Helicase</keyword>
<dbReference type="SUPFAM" id="SSF52540">
    <property type="entry name" value="P-loop containing nucleoside triphosphate hydrolases"/>
    <property type="match status" value="1"/>
</dbReference>
<evidence type="ECO:0000256" key="1">
    <source>
        <dbReference type="ARBA" id="ARBA00022741"/>
    </source>
</evidence>
<dbReference type="PROSITE" id="PS51194">
    <property type="entry name" value="HELICASE_CTER"/>
    <property type="match status" value="1"/>
</dbReference>
<dbReference type="AlphaFoldDB" id="A0A5E8H726"/>
<gene>
    <name evidence="8" type="primary">hrpB</name>
    <name evidence="8" type="ORF">LEP1GSC202_0263</name>
</gene>
<evidence type="ECO:0000256" key="5">
    <source>
        <dbReference type="SAM" id="MobiDB-lite"/>
    </source>
</evidence>
<dbReference type="Pfam" id="PF00271">
    <property type="entry name" value="Helicase_C"/>
    <property type="match status" value="1"/>
</dbReference>
<evidence type="ECO:0000313" key="8">
    <source>
        <dbReference type="EMBL" id="EOQ87095.1"/>
    </source>
</evidence>
<dbReference type="Gene3D" id="1.20.120.1080">
    <property type="match status" value="1"/>
</dbReference>
<evidence type="ECO:0000256" key="3">
    <source>
        <dbReference type="ARBA" id="ARBA00022806"/>
    </source>
</evidence>
<dbReference type="Pfam" id="PF00270">
    <property type="entry name" value="DEAD"/>
    <property type="match status" value="1"/>
</dbReference>
<dbReference type="CDD" id="cd17990">
    <property type="entry name" value="DEXHc_HrpB"/>
    <property type="match status" value="1"/>
</dbReference>
<dbReference type="GO" id="GO:0004386">
    <property type="term" value="F:helicase activity"/>
    <property type="evidence" value="ECO:0007669"/>
    <property type="project" value="UniProtKB-KW"/>
</dbReference>
<organism evidence="8 9">
    <name type="scientific">Leptospira yanagawae serovar Saopaulo str. Sao Paulo = ATCC 700523</name>
    <dbReference type="NCBI Taxonomy" id="1249483"/>
    <lineage>
        <taxon>Bacteria</taxon>
        <taxon>Pseudomonadati</taxon>
        <taxon>Spirochaetota</taxon>
        <taxon>Spirochaetia</taxon>
        <taxon>Leptospirales</taxon>
        <taxon>Leptospiraceae</taxon>
        <taxon>Leptospira</taxon>
    </lineage>
</organism>
<dbReference type="EC" id="3.6.4.-" evidence="8"/>
<evidence type="ECO:0000256" key="4">
    <source>
        <dbReference type="ARBA" id="ARBA00022840"/>
    </source>
</evidence>
<keyword evidence="4" id="KW-0067">ATP-binding</keyword>
<dbReference type="SMART" id="SM00487">
    <property type="entry name" value="DEXDc"/>
    <property type="match status" value="1"/>
</dbReference>
<evidence type="ECO:0000313" key="9">
    <source>
        <dbReference type="Proteomes" id="UP000013996"/>
    </source>
</evidence>
<dbReference type="PROSITE" id="PS51192">
    <property type="entry name" value="HELICASE_ATP_BIND_1"/>
    <property type="match status" value="1"/>
</dbReference>
<evidence type="ECO:0000256" key="2">
    <source>
        <dbReference type="ARBA" id="ARBA00022801"/>
    </source>
</evidence>
<dbReference type="GO" id="GO:0003676">
    <property type="term" value="F:nucleic acid binding"/>
    <property type="evidence" value="ECO:0007669"/>
    <property type="project" value="InterPro"/>
</dbReference>
<dbReference type="InterPro" id="IPR013689">
    <property type="entry name" value="RNA_helicase_ATP-dep_HrpB_C"/>
</dbReference>
<dbReference type="PANTHER" id="PTHR43519:SF1">
    <property type="entry name" value="ATP-DEPENDENT RNA HELICASE HRPB"/>
    <property type="match status" value="1"/>
</dbReference>
<name>A0A5E8H726_9LEPT</name>
<keyword evidence="1" id="KW-0547">Nucleotide-binding</keyword>
<dbReference type="GO" id="GO:0005524">
    <property type="term" value="F:ATP binding"/>
    <property type="evidence" value="ECO:0007669"/>
    <property type="project" value="UniProtKB-KW"/>
</dbReference>
<dbReference type="InterPro" id="IPR049614">
    <property type="entry name" value="HrpB_DEXH"/>
</dbReference>
<dbReference type="STRING" id="1249483.LEP1GSC202_0263"/>
<feature type="domain" description="Helicase C-terminal" evidence="7">
    <location>
        <begin position="218"/>
        <end position="389"/>
    </location>
</feature>
<dbReference type="InterPro" id="IPR027417">
    <property type="entry name" value="P-loop_NTPase"/>
</dbReference>
<dbReference type="GO" id="GO:0016787">
    <property type="term" value="F:hydrolase activity"/>
    <property type="evidence" value="ECO:0007669"/>
    <property type="project" value="UniProtKB-KW"/>
</dbReference>
<dbReference type="InterPro" id="IPR011545">
    <property type="entry name" value="DEAD/DEAH_box_helicase_dom"/>
</dbReference>
<dbReference type="NCBIfam" id="TIGR01970">
    <property type="entry name" value="DEAH_box_HrpB"/>
    <property type="match status" value="1"/>
</dbReference>
<accession>A0A5E8H726</accession>
<proteinExistence type="predicted"/>
<protein>
    <submittedName>
        <fullName evidence="8">ATP-dependent helicase HrpB</fullName>
        <ecNumber evidence="8">3.6.4.-</ecNumber>
    </submittedName>
</protein>
<dbReference type="Proteomes" id="UP000013996">
    <property type="component" value="Unassembled WGS sequence"/>
</dbReference>
<dbReference type="PANTHER" id="PTHR43519">
    <property type="entry name" value="ATP-DEPENDENT RNA HELICASE HRPB"/>
    <property type="match status" value="1"/>
</dbReference>
<reference evidence="8 9" key="1">
    <citation type="submission" date="2013-04" db="EMBL/GenBank/DDBJ databases">
        <authorList>
            <person name="Harkins D.M."/>
            <person name="Durkin A.S."/>
            <person name="Brinkac L.M."/>
            <person name="Haft D.H."/>
            <person name="Selengut J.D."/>
            <person name="Sanka R."/>
            <person name="DePew J."/>
            <person name="Purushe J."/>
            <person name="Hartskeerl R.A."/>
            <person name="Ahmed A."/>
            <person name="van der Linden H."/>
            <person name="Goris M.G.A."/>
            <person name="Vinetz J.M."/>
            <person name="Sutton G.G."/>
            <person name="Nierman W.C."/>
            <person name="Fouts D.E."/>
        </authorList>
    </citation>
    <scope>NUCLEOTIDE SEQUENCE [LARGE SCALE GENOMIC DNA]</scope>
    <source>
        <strain evidence="8 9">Sao Paulo</strain>
    </source>
</reference>
<dbReference type="PIRSF" id="PIRSF005496">
    <property type="entry name" value="ATP_hel_hrpB"/>
    <property type="match status" value="1"/>
</dbReference>
<keyword evidence="2 8" id="KW-0378">Hydrolase</keyword>